<comment type="caution">
    <text evidence="2">The sequence shown here is derived from an EMBL/GenBank/DDBJ whole genome shotgun (WGS) entry which is preliminary data.</text>
</comment>
<name>A0A0F9AKI4_9ZZZZ</name>
<dbReference type="EMBL" id="LAZR01045466">
    <property type="protein sequence ID" value="KKK98805.1"/>
    <property type="molecule type" value="Genomic_DNA"/>
</dbReference>
<gene>
    <name evidence="2" type="ORF">LCGC14_2639110</name>
</gene>
<feature type="region of interest" description="Disordered" evidence="1">
    <location>
        <begin position="83"/>
        <end position="115"/>
    </location>
</feature>
<reference evidence="2" key="1">
    <citation type="journal article" date="2015" name="Nature">
        <title>Complex archaea that bridge the gap between prokaryotes and eukaryotes.</title>
        <authorList>
            <person name="Spang A."/>
            <person name="Saw J.H."/>
            <person name="Jorgensen S.L."/>
            <person name="Zaremba-Niedzwiedzka K."/>
            <person name="Martijn J."/>
            <person name="Lind A.E."/>
            <person name="van Eijk R."/>
            <person name="Schleper C."/>
            <person name="Guy L."/>
            <person name="Ettema T.J."/>
        </authorList>
    </citation>
    <scope>NUCLEOTIDE SEQUENCE</scope>
</reference>
<evidence type="ECO:0000313" key="2">
    <source>
        <dbReference type="EMBL" id="KKK98805.1"/>
    </source>
</evidence>
<protein>
    <submittedName>
        <fullName evidence="2">Uncharacterized protein</fullName>
    </submittedName>
</protein>
<evidence type="ECO:0000256" key="1">
    <source>
        <dbReference type="SAM" id="MobiDB-lite"/>
    </source>
</evidence>
<dbReference type="AlphaFoldDB" id="A0A0F9AKI4"/>
<sequence length="130" mass="14742">MYSARGRLIYLRYLWQGAVVPSQVYLCTRHGEFEVNVPFSQDVPQEADCPVKDNGRTCCGISRHVLKAPAGINIKRTWNEKANEYRRNPRTQAEAQLDNSYNEQKDMGKDVVKPTEKDIQAATKKIAKAG</sequence>
<organism evidence="2">
    <name type="scientific">marine sediment metagenome</name>
    <dbReference type="NCBI Taxonomy" id="412755"/>
    <lineage>
        <taxon>unclassified sequences</taxon>
        <taxon>metagenomes</taxon>
        <taxon>ecological metagenomes</taxon>
    </lineage>
</organism>
<accession>A0A0F9AKI4</accession>
<proteinExistence type="predicted"/>
<feature type="compositionally biased region" description="Basic and acidic residues" evidence="1">
    <location>
        <begin position="103"/>
        <end position="115"/>
    </location>
</feature>
<feature type="compositionally biased region" description="Polar residues" evidence="1">
    <location>
        <begin position="90"/>
        <end position="102"/>
    </location>
</feature>